<sequence length="347" mass="37551">MPVSNGGRRRLTPIRLVIATVMVMAIGFTAAGCIFGRRSDAEDLDRHVRAMPGVADTDMTYHNTFTSGERFDLNVTLQQDITEPQIRDIGKFFANRTDATGLADRSAELFLRLPVVPPPSPKNLYARDYQLASFSRGPYNTAHSPNGGQIADAAAAWLRMARSPIVADASLTAPTWGGAGDSRSVTITLKPTATQTEALALQVGEPMLSDANWGISIQDDPTSRPHDYFASPRPPSDDDLRTWREISVLIGSYYEATAQTNVPAAAGQQADTVVKFAIATDAGSQPQARRIAFGVPTLLQRLGRAVAVTIWTVDGGAEFLVGGCYQHDAKHHRLPLEIELSATFEKC</sequence>
<keyword evidence="1" id="KW-0472">Membrane</keyword>
<dbReference type="EMBL" id="KY349138">
    <property type="protein sequence ID" value="AQS22382.1"/>
    <property type="molecule type" value="Genomic_DNA"/>
</dbReference>
<organism evidence="2">
    <name type="scientific">Mycolicibacterium sp. CBMA 213</name>
    <dbReference type="NCBI Taxonomy" id="1968788"/>
    <lineage>
        <taxon>Bacteria</taxon>
        <taxon>Bacillati</taxon>
        <taxon>Actinomycetota</taxon>
        <taxon>Actinomycetes</taxon>
        <taxon>Mycobacteriales</taxon>
        <taxon>Mycobacteriaceae</taxon>
        <taxon>Mycolicibacterium</taxon>
    </lineage>
</organism>
<dbReference type="AlphaFoldDB" id="A0A1S6GKL4"/>
<protein>
    <submittedName>
        <fullName evidence="2">Uncharacterized protein</fullName>
    </submittedName>
</protein>
<keyword evidence="1" id="KW-0812">Transmembrane</keyword>
<evidence type="ECO:0000313" key="2">
    <source>
        <dbReference type="EMBL" id="AQS22382.1"/>
    </source>
</evidence>
<proteinExistence type="predicted"/>
<keyword evidence="1" id="KW-1133">Transmembrane helix</keyword>
<geneLocation type="plasmid" evidence="2">
    <name>pCBMA213_2</name>
</geneLocation>
<name>A0A1S6GKL4_9MYCO</name>
<gene>
    <name evidence="2" type="ORF">pCBMA213_2_00018</name>
</gene>
<keyword evidence="2" id="KW-0614">Plasmid</keyword>
<evidence type="ECO:0000256" key="1">
    <source>
        <dbReference type="SAM" id="Phobius"/>
    </source>
</evidence>
<reference evidence="2" key="1">
    <citation type="submission" date="2016-12" db="EMBL/GenBank/DDBJ databases">
        <title>Complete plasmid sequence carrying type IV-like and type VII secretion systems from an atypical mycobacteria strain.</title>
        <authorList>
            <person name="Morgado S."/>
            <person name="Marin M."/>
            <person name="Fonseca E."/>
            <person name="Freitas F."/>
            <person name="Vicente A.C."/>
        </authorList>
    </citation>
    <scope>NUCLEOTIDE SEQUENCE</scope>
    <source>
        <strain evidence="2">CBMA 213</strain>
        <plasmid evidence="2">pCBMA213_2</plasmid>
    </source>
</reference>
<accession>A0A1S6GKL4</accession>
<feature type="transmembrane region" description="Helical" evidence="1">
    <location>
        <begin position="12"/>
        <end position="36"/>
    </location>
</feature>
<dbReference type="RefSeq" id="WP_155909865.1">
    <property type="nucleotide sequence ID" value="NZ_KY349138.1"/>
</dbReference>